<evidence type="ECO:0000313" key="3">
    <source>
        <dbReference type="EMBL" id="ADG96797.1"/>
    </source>
</evidence>
<proteinExistence type="predicted"/>
<feature type="domain" description="Toxin YqcG C-terminal" evidence="1">
    <location>
        <begin position="430"/>
        <end position="491"/>
    </location>
</feature>
<organism evidence="3 4">
    <name type="scientific">Segniliparus rotundus (strain ATCC BAA-972 / CDC 1076 / CIP 108378 / DSM 44985 / JCM 13578)</name>
    <dbReference type="NCBI Taxonomy" id="640132"/>
    <lineage>
        <taxon>Bacteria</taxon>
        <taxon>Bacillati</taxon>
        <taxon>Actinomycetota</taxon>
        <taxon>Actinomycetes</taxon>
        <taxon>Mycobacteriales</taxon>
        <taxon>Segniliparaceae</taxon>
        <taxon>Segniliparus</taxon>
    </lineage>
</organism>
<gene>
    <name evidence="3" type="ordered locus">Srot_0310</name>
</gene>
<dbReference type="Proteomes" id="UP000002247">
    <property type="component" value="Chromosome"/>
</dbReference>
<sequence length="506" mass="54202">MSPDPVLSVSPPDFSRAGQIVRSALGGGSSGSGGEIAPAFFDLVMDLKTTKGLAGTDAYAHEWNNQFYRPALIGDTGGAGKGGGLMDAATVALNAMGMLSDLLVYSGINHALGDDPDAPAFPPGTHEVIPVPFVPDAQGRTMQAAPGWWPIIAGMLTGQEYPDGDVSALRNLRDRYKSTATAFRSGTAALDQASALVQQQQAPEVAGVVNWLGIVKTQLLDVADGFDVLGDGCAQFAQHVQSARDEVNKKAQEELGNIAETEIISAGLAGATLGVSEVLGNYRLYKRAKELAEFVKTRLSAERIAQELRDAFSPMAAIAGGPAAQGVGKLLPLLNAMPAIYMPEGAAEAAAIGSALGLDRLVTHMTRRMRPNAATERQVYENAVSESMNGKEYWQSGANKNILIPKDGKYPPEITNLPKTDNGKYYQGADGTLYPVNTQIHIGHIKYSEWARLRNDAIAKGWTERQLQEYIQNHKLYQIEDAYGNLSHQYEAPIPSVAEILRENPQ</sequence>
<dbReference type="InterPro" id="IPR057746">
    <property type="entry name" value="CpnT-like_N"/>
</dbReference>
<dbReference type="OrthoDB" id="4504727at2"/>
<dbReference type="KEGG" id="srt:Srot_0310"/>
<dbReference type="InterPro" id="IPR026835">
    <property type="entry name" value="YqcG_C"/>
</dbReference>
<dbReference type="EMBL" id="CP001958">
    <property type="protein sequence ID" value="ADG96797.1"/>
    <property type="molecule type" value="Genomic_DNA"/>
</dbReference>
<evidence type="ECO:0000313" key="4">
    <source>
        <dbReference type="Proteomes" id="UP000002247"/>
    </source>
</evidence>
<dbReference type="AlphaFoldDB" id="D6ZB38"/>
<dbReference type="Pfam" id="PF25547">
    <property type="entry name" value="WXG100_2"/>
    <property type="match status" value="1"/>
</dbReference>
<reference evidence="3 4" key="1">
    <citation type="journal article" date="2010" name="Stand. Genomic Sci.">
        <title>Complete genome sequence of Segniliparus rotundus type strain (CDC 1076).</title>
        <authorList>
            <person name="Sikorski J."/>
            <person name="Lapidus A."/>
            <person name="Copeland A."/>
            <person name="Misra M."/>
            <person name="Glavina Del Rio T."/>
            <person name="Nolan M."/>
            <person name="Lucas S."/>
            <person name="Chen F."/>
            <person name="Tice H."/>
            <person name="Cheng J.F."/>
            <person name="Jando M."/>
            <person name="Schneider S."/>
            <person name="Bruce D."/>
            <person name="Goodwin L."/>
            <person name="Pitluck S."/>
            <person name="Liolios K."/>
            <person name="Mikhailova N."/>
            <person name="Pati A."/>
            <person name="Ivanova N."/>
            <person name="Mavromatis K."/>
            <person name="Chen A."/>
            <person name="Palaniappan K."/>
            <person name="Chertkov O."/>
            <person name="Land M."/>
            <person name="Hauser L."/>
            <person name="Chang Y.J."/>
            <person name="Jeffries C.D."/>
            <person name="Brettin T."/>
            <person name="Detter J.C."/>
            <person name="Han C."/>
            <person name="Rohde M."/>
            <person name="Goker M."/>
            <person name="Bristow J."/>
            <person name="Eisen J.A."/>
            <person name="Markowitz V."/>
            <person name="Hugenholtz P."/>
            <person name="Kyrpides N.C."/>
            <person name="Klenk H.P."/>
        </authorList>
    </citation>
    <scope>NUCLEOTIDE SEQUENCE [LARGE SCALE GENOMIC DNA]</scope>
    <source>
        <strain evidence="4">ATCC BAA-972 / CDC 1076 / CIP 108378 / DSM 44985 / JCM 13578</strain>
    </source>
</reference>
<evidence type="ECO:0000259" key="1">
    <source>
        <dbReference type="Pfam" id="PF14410"/>
    </source>
</evidence>
<dbReference type="RefSeq" id="WP_013137253.1">
    <property type="nucleotide sequence ID" value="NC_014168.1"/>
</dbReference>
<dbReference type="Pfam" id="PF14410">
    <property type="entry name" value="GH-E"/>
    <property type="match status" value="1"/>
</dbReference>
<feature type="domain" description="Outer membrane channel protein CpnT-like N-terminal" evidence="2">
    <location>
        <begin position="147"/>
        <end position="256"/>
    </location>
</feature>
<dbReference type="STRING" id="640132.Srot_0310"/>
<name>D6ZB38_SEGRD</name>
<evidence type="ECO:0000259" key="2">
    <source>
        <dbReference type="Pfam" id="PF25547"/>
    </source>
</evidence>
<dbReference type="HOGENOM" id="CLU_553095_0_0_11"/>
<keyword evidence="4" id="KW-1185">Reference proteome</keyword>
<accession>D6ZB38</accession>
<protein>
    <submittedName>
        <fullName evidence="3">Uncharacterized protein</fullName>
    </submittedName>
</protein>